<feature type="transmembrane region" description="Helical" evidence="8">
    <location>
        <begin position="302"/>
        <end position="323"/>
    </location>
</feature>
<dbReference type="Pfam" id="PF03253">
    <property type="entry name" value="UT"/>
    <property type="match status" value="1"/>
</dbReference>
<comment type="similarity">
    <text evidence="2">Belongs to the urea transporter family.</text>
</comment>
<feature type="transmembrane region" description="Helical" evidence="8">
    <location>
        <begin position="272"/>
        <end position="290"/>
    </location>
</feature>
<gene>
    <name evidence="9" type="ORF">PWN146_00234</name>
</gene>
<dbReference type="EMBL" id="LT575490">
    <property type="protein sequence ID" value="SAY41572.1"/>
    <property type="molecule type" value="Genomic_DNA"/>
</dbReference>
<organism evidence="9">
    <name type="scientific">Serratia marcescens</name>
    <dbReference type="NCBI Taxonomy" id="615"/>
    <lineage>
        <taxon>Bacteria</taxon>
        <taxon>Pseudomonadati</taxon>
        <taxon>Pseudomonadota</taxon>
        <taxon>Gammaproteobacteria</taxon>
        <taxon>Enterobacterales</taxon>
        <taxon>Yersiniaceae</taxon>
        <taxon>Serratia</taxon>
    </lineage>
</organism>
<name>A0A1C3H964_SERMA</name>
<evidence type="ECO:0000256" key="1">
    <source>
        <dbReference type="ARBA" id="ARBA00004651"/>
    </source>
</evidence>
<accession>A0A1C3H964</accession>
<comment type="subcellular location">
    <subcellularLocation>
        <location evidence="1">Cell membrane</location>
        <topology evidence="1">Multi-pass membrane protein</topology>
    </subcellularLocation>
</comment>
<feature type="transmembrane region" description="Helical" evidence="8">
    <location>
        <begin position="244"/>
        <end position="265"/>
    </location>
</feature>
<reference evidence="9" key="1">
    <citation type="submission" date="2016-05" db="EMBL/GenBank/DDBJ databases">
        <authorList>
            <person name="Cock P.J.A."/>
            <person name="Cock P.J.A."/>
        </authorList>
    </citation>
    <scope>NUCLEOTIDE SEQUENCE</scope>
    <source>
        <strain evidence="9">PWN146_assembly</strain>
    </source>
</reference>
<dbReference type="GO" id="GO:0015204">
    <property type="term" value="F:urea transmembrane transporter activity"/>
    <property type="evidence" value="ECO:0007669"/>
    <property type="project" value="InterPro"/>
</dbReference>
<dbReference type="PANTHER" id="PTHR10464">
    <property type="entry name" value="UREA TRANSPORTER"/>
    <property type="match status" value="1"/>
</dbReference>
<dbReference type="InterPro" id="IPR017807">
    <property type="entry name" value="Urea_transporter_bac"/>
</dbReference>
<evidence type="ECO:0000256" key="2">
    <source>
        <dbReference type="ARBA" id="ARBA00005914"/>
    </source>
</evidence>
<evidence type="ECO:0000256" key="7">
    <source>
        <dbReference type="PIRSR" id="PIRSR016502-1"/>
    </source>
</evidence>
<dbReference type="AlphaFoldDB" id="A0A1C3H964"/>
<protein>
    <submittedName>
        <fullName evidence="9">Urea transporter</fullName>
    </submittedName>
</protein>
<evidence type="ECO:0000313" key="9">
    <source>
        <dbReference type="EMBL" id="SAY41572.1"/>
    </source>
</evidence>
<feature type="transmembrane region" description="Helical" evidence="8">
    <location>
        <begin position="136"/>
        <end position="157"/>
    </location>
</feature>
<dbReference type="NCBIfam" id="TIGR03441">
    <property type="entry name" value="urea_trans_yut"/>
    <property type="match status" value="1"/>
</dbReference>
<dbReference type="RefSeq" id="WP_100397109.1">
    <property type="nucleotide sequence ID" value="NZ_JADKMB010000221.1"/>
</dbReference>
<feature type="site" description="Important for channel permeability" evidence="7">
    <location>
        <position position="303"/>
    </location>
</feature>
<evidence type="ECO:0000256" key="4">
    <source>
        <dbReference type="ARBA" id="ARBA00022692"/>
    </source>
</evidence>
<evidence type="ECO:0000256" key="3">
    <source>
        <dbReference type="ARBA" id="ARBA00022475"/>
    </source>
</evidence>
<evidence type="ECO:0000256" key="6">
    <source>
        <dbReference type="ARBA" id="ARBA00023136"/>
    </source>
</evidence>
<dbReference type="PIRSF" id="PIRSF016502">
    <property type="entry name" value="Urea_transporter"/>
    <property type="match status" value="1"/>
</dbReference>
<dbReference type="Gene3D" id="1.10.3430.10">
    <property type="entry name" value="Ammonium transporter AmtB like domains"/>
    <property type="match status" value="1"/>
</dbReference>
<feature type="transmembrane region" description="Helical" evidence="8">
    <location>
        <begin position="35"/>
        <end position="51"/>
    </location>
</feature>
<dbReference type="PANTHER" id="PTHR10464:SF4">
    <property type="entry name" value="UREA TRANSPORTER"/>
    <property type="match status" value="1"/>
</dbReference>
<keyword evidence="6 8" id="KW-0472">Membrane</keyword>
<feature type="transmembrane region" description="Helical" evidence="8">
    <location>
        <begin position="107"/>
        <end position="127"/>
    </location>
</feature>
<evidence type="ECO:0000256" key="5">
    <source>
        <dbReference type="ARBA" id="ARBA00022989"/>
    </source>
</evidence>
<feature type="transmembrane region" description="Helical" evidence="8">
    <location>
        <begin position="220"/>
        <end position="238"/>
    </location>
</feature>
<evidence type="ECO:0000256" key="8">
    <source>
        <dbReference type="SAM" id="Phobius"/>
    </source>
</evidence>
<dbReference type="GeneID" id="98186719"/>
<keyword evidence="4 8" id="KW-0812">Transmembrane</keyword>
<dbReference type="InterPro" id="IPR029020">
    <property type="entry name" value="Ammonium/urea_transptr"/>
</dbReference>
<feature type="transmembrane region" description="Helical" evidence="8">
    <location>
        <begin position="193"/>
        <end position="213"/>
    </location>
</feature>
<keyword evidence="3" id="KW-1003">Cell membrane</keyword>
<proteinExistence type="inferred from homology"/>
<keyword evidence="5 8" id="KW-1133">Transmembrane helix</keyword>
<sequence>MTTRWSWGGLCAHSRIAAAADAVLRGCSQVMFQNNPLTGLLFFIAIFVGAYEEGLPQVAFGCLLGTASATLSAAWLVDDRTALRSGLYGYNGCLVGAALPTFLLPSAWLWIGVMFSSTISVIVTVGLNRLLRTWKIAALTAPFVLTTWTVLLASYPFSHLRHVRLPAAAIPADGAVFYAHPGVAEMLSGALHGVSQVFLCSSVSGGVLLLLGLAVSSPRAMLLGFFGALLAVATSLAIGADPQAVFAGLYAFSAVLTAVALGSVFNPPGRRVLIYTLLGVIFTVLVQGAFNTLLAPLGMPSLTMPFVIASWLFLSANPAVIAARR</sequence>
<dbReference type="GO" id="GO:0005886">
    <property type="term" value="C:plasma membrane"/>
    <property type="evidence" value="ECO:0007669"/>
    <property type="project" value="UniProtKB-SubCell"/>
</dbReference>
<dbReference type="InterPro" id="IPR004937">
    <property type="entry name" value="Urea_transporter"/>
</dbReference>
<feature type="transmembrane region" description="Helical" evidence="8">
    <location>
        <begin position="58"/>
        <end position="77"/>
    </location>
</feature>